<feature type="transmembrane region" description="Helical" evidence="1">
    <location>
        <begin position="28"/>
        <end position="45"/>
    </location>
</feature>
<comment type="function">
    <text evidence="1">NDH-1 shuttles electrons from NADH, via FMN and iron-sulfur (Fe-S) centers, to quinones in the respiratory chain. Couples the redox reaction to proton translocation (for every two electrons transferred, four hydrogen ions are translocated across the cytoplasmic membrane), and thus conserves the redox energy in a proton gradient.</text>
</comment>
<dbReference type="InterPro" id="IPR042106">
    <property type="entry name" value="Nuo/plastoQ_OxRdtase_6_NuoJ"/>
</dbReference>
<evidence type="ECO:0000256" key="2">
    <source>
        <dbReference type="SAM" id="MobiDB-lite"/>
    </source>
</evidence>
<evidence type="ECO:0000313" key="4">
    <source>
        <dbReference type="Proteomes" id="UP000275225"/>
    </source>
</evidence>
<feature type="transmembrane region" description="Helical" evidence="1">
    <location>
        <begin position="51"/>
        <end position="73"/>
    </location>
</feature>
<comment type="caution">
    <text evidence="3">The sequence shown here is derived from an EMBL/GenBank/DDBJ whole genome shotgun (WGS) entry which is preliminary data.</text>
</comment>
<sequence>MTTFWVLAPLMVLAALGLLFAKKAVHAALCLAVVMISLAVLYALQDAPFLFAVQIIVYTGAIMMLFLFVLMLVGVDRSDSLVETIRGQRLAAAVVGVLFAVTMSVAVGQVVVSSTIGLDAANEGGNVEGLAELLFTRYVVAFEFTAALMITAVLGAMVLAHRERLTPRRTQIDVQRQRMREYAETGRHPGNPPTPGVFARHNGVDVPALLPDGSPAEESVPDSLRKRGQERTDVDISAAQRRAREIERGDRKDEDA</sequence>
<feature type="region of interest" description="Disordered" evidence="2">
    <location>
        <begin position="181"/>
        <end position="256"/>
    </location>
</feature>
<keyword evidence="1" id="KW-0874">Quinone</keyword>
<feature type="transmembrane region" description="Helical" evidence="1">
    <location>
        <begin position="138"/>
        <end position="160"/>
    </location>
</feature>
<keyword evidence="3" id="KW-0560">Oxidoreductase</keyword>
<comment type="catalytic activity">
    <reaction evidence="1">
        <text>a quinone + NADH + 5 H(+)(in) = a quinol + NAD(+) + 4 H(+)(out)</text>
        <dbReference type="Rhea" id="RHEA:57888"/>
        <dbReference type="ChEBI" id="CHEBI:15378"/>
        <dbReference type="ChEBI" id="CHEBI:24646"/>
        <dbReference type="ChEBI" id="CHEBI:57540"/>
        <dbReference type="ChEBI" id="CHEBI:57945"/>
        <dbReference type="ChEBI" id="CHEBI:132124"/>
    </reaction>
</comment>
<feature type="transmembrane region" description="Helical" evidence="1">
    <location>
        <begin position="6"/>
        <end position="21"/>
    </location>
</feature>
<organism evidence="3 4">
    <name type="scientific">Aeromicrobium camelliae</name>
    <dbReference type="NCBI Taxonomy" id="1538144"/>
    <lineage>
        <taxon>Bacteria</taxon>
        <taxon>Bacillati</taxon>
        <taxon>Actinomycetota</taxon>
        <taxon>Actinomycetes</taxon>
        <taxon>Propionibacteriales</taxon>
        <taxon>Nocardioidaceae</taxon>
        <taxon>Aeromicrobium</taxon>
    </lineage>
</organism>
<evidence type="ECO:0000313" key="3">
    <source>
        <dbReference type="EMBL" id="RQN09951.1"/>
    </source>
</evidence>
<dbReference type="EC" id="7.1.1.-" evidence="1"/>
<dbReference type="GO" id="GO:0008137">
    <property type="term" value="F:NADH dehydrogenase (ubiquinone) activity"/>
    <property type="evidence" value="ECO:0007669"/>
    <property type="project" value="UniProtKB-UniRule"/>
</dbReference>
<feature type="compositionally biased region" description="Basic and acidic residues" evidence="2">
    <location>
        <begin position="242"/>
        <end position="256"/>
    </location>
</feature>
<keyword evidence="1" id="KW-0472">Membrane</keyword>
<feature type="compositionally biased region" description="Basic and acidic residues" evidence="2">
    <location>
        <begin position="223"/>
        <end position="234"/>
    </location>
</feature>
<comment type="similarity">
    <text evidence="1">Belongs to the complex I subunit 6 family.</text>
</comment>
<feature type="transmembrane region" description="Helical" evidence="1">
    <location>
        <begin position="94"/>
        <end position="118"/>
    </location>
</feature>
<evidence type="ECO:0000256" key="1">
    <source>
        <dbReference type="RuleBase" id="RU004429"/>
    </source>
</evidence>
<keyword evidence="1" id="KW-1133">Transmembrane helix</keyword>
<comment type="subcellular location">
    <subcellularLocation>
        <location evidence="1">Cell membrane</location>
        <topology evidence="1">Multi-pass membrane protein</topology>
    </subcellularLocation>
</comment>
<dbReference type="PANTHER" id="PTHR33269">
    <property type="entry name" value="NADH-UBIQUINONE OXIDOREDUCTASE CHAIN 6"/>
    <property type="match status" value="1"/>
</dbReference>
<accession>A0A3N6ZIF3</accession>
<name>A0A3N6ZIF3_9ACTN</name>
<dbReference type="GO" id="GO:0016491">
    <property type="term" value="F:oxidoreductase activity"/>
    <property type="evidence" value="ECO:0007669"/>
    <property type="project" value="UniProtKB-KW"/>
</dbReference>
<dbReference type="Pfam" id="PF00499">
    <property type="entry name" value="Oxidored_q3"/>
    <property type="match status" value="1"/>
</dbReference>
<dbReference type="Proteomes" id="UP000275225">
    <property type="component" value="Unassembled WGS sequence"/>
</dbReference>
<keyword evidence="1" id="KW-0520">NAD</keyword>
<dbReference type="GO" id="GO:0048038">
    <property type="term" value="F:quinone binding"/>
    <property type="evidence" value="ECO:0007669"/>
    <property type="project" value="UniProtKB-UniRule"/>
</dbReference>
<dbReference type="NCBIfam" id="NF005165">
    <property type="entry name" value="PRK06638.1-5"/>
    <property type="match status" value="1"/>
</dbReference>
<gene>
    <name evidence="3" type="ORF">EHW97_00140</name>
</gene>
<keyword evidence="4" id="KW-1185">Reference proteome</keyword>
<dbReference type="PANTHER" id="PTHR33269:SF19">
    <property type="entry name" value="NADH-QUINONE OXIDOREDUCTASE SUBUNIT J"/>
    <property type="match status" value="1"/>
</dbReference>
<dbReference type="RefSeq" id="WP_124235158.1">
    <property type="nucleotide sequence ID" value="NZ_JBHUFI010000007.1"/>
</dbReference>
<protein>
    <recommendedName>
        <fullName evidence="1">NADH-quinone oxidoreductase subunit J</fullName>
        <ecNumber evidence="1">7.1.1.-</ecNumber>
    </recommendedName>
</protein>
<dbReference type="InterPro" id="IPR001457">
    <property type="entry name" value="NADH_UbQ/plastoQ_OxRdtase_su6"/>
</dbReference>
<keyword evidence="1" id="KW-0812">Transmembrane</keyword>
<dbReference type="GO" id="GO:0005886">
    <property type="term" value="C:plasma membrane"/>
    <property type="evidence" value="ECO:0007669"/>
    <property type="project" value="UniProtKB-SubCell"/>
</dbReference>
<dbReference type="AlphaFoldDB" id="A0A3N6ZIF3"/>
<dbReference type="EMBL" id="RQJX01000001">
    <property type="protein sequence ID" value="RQN09951.1"/>
    <property type="molecule type" value="Genomic_DNA"/>
</dbReference>
<dbReference type="Gene3D" id="1.20.120.1200">
    <property type="entry name" value="NADH-ubiquinone/plastoquinone oxidoreductase chain 6, subunit NuoJ"/>
    <property type="match status" value="1"/>
</dbReference>
<reference evidence="3 4" key="1">
    <citation type="submission" date="2018-11" db="EMBL/GenBank/DDBJ databases">
        <authorList>
            <person name="Li F."/>
        </authorList>
    </citation>
    <scope>NUCLEOTIDE SEQUENCE [LARGE SCALE GENOMIC DNA]</scope>
    <source>
        <strain evidence="3 4">YS17T</strain>
    </source>
</reference>
<dbReference type="OrthoDB" id="13239at2"/>
<keyword evidence="1" id="KW-1003">Cell membrane</keyword>
<proteinExistence type="inferred from homology"/>